<evidence type="ECO:0000313" key="1">
    <source>
        <dbReference type="EMBL" id="KAF9060564.1"/>
    </source>
</evidence>
<keyword evidence="2" id="KW-1185">Reference proteome</keyword>
<protein>
    <submittedName>
        <fullName evidence="1">Uncharacterized protein</fullName>
    </submittedName>
</protein>
<dbReference type="EMBL" id="JADNRY010000238">
    <property type="protein sequence ID" value="KAF9060564.1"/>
    <property type="molecule type" value="Genomic_DNA"/>
</dbReference>
<gene>
    <name evidence="1" type="ORF">BDP27DRAFT_1370444</name>
</gene>
<comment type="caution">
    <text evidence="1">The sequence shown here is derived from an EMBL/GenBank/DDBJ whole genome shotgun (WGS) entry which is preliminary data.</text>
</comment>
<proteinExistence type="predicted"/>
<sequence length="122" mass="13849">MPTSGSDRWACWRKGPNVLFKVKRQRWQGNVVVELVLRRPSGKFPWWIRLGKKLGMIFLHPDLLEDGHPRATHGIRASIALERVLSGTTAFVAFQLASVAYLVEFPTFPQLANRSSIPLLEI</sequence>
<name>A0A9P5PBY2_9AGAR</name>
<accession>A0A9P5PBY2</accession>
<organism evidence="1 2">
    <name type="scientific">Rhodocollybia butyracea</name>
    <dbReference type="NCBI Taxonomy" id="206335"/>
    <lineage>
        <taxon>Eukaryota</taxon>
        <taxon>Fungi</taxon>
        <taxon>Dikarya</taxon>
        <taxon>Basidiomycota</taxon>
        <taxon>Agaricomycotina</taxon>
        <taxon>Agaricomycetes</taxon>
        <taxon>Agaricomycetidae</taxon>
        <taxon>Agaricales</taxon>
        <taxon>Marasmiineae</taxon>
        <taxon>Omphalotaceae</taxon>
        <taxon>Rhodocollybia</taxon>
    </lineage>
</organism>
<dbReference type="CDD" id="cd16913">
    <property type="entry name" value="YkuD_like"/>
    <property type="match status" value="1"/>
</dbReference>
<dbReference type="GO" id="GO:0016740">
    <property type="term" value="F:transferase activity"/>
    <property type="evidence" value="ECO:0007669"/>
    <property type="project" value="InterPro"/>
</dbReference>
<dbReference type="InterPro" id="IPR005490">
    <property type="entry name" value="LD_TPept_cat_dom"/>
</dbReference>
<reference evidence="1" key="1">
    <citation type="submission" date="2020-11" db="EMBL/GenBank/DDBJ databases">
        <authorList>
            <consortium name="DOE Joint Genome Institute"/>
            <person name="Ahrendt S."/>
            <person name="Riley R."/>
            <person name="Andreopoulos W."/>
            <person name="Labutti K."/>
            <person name="Pangilinan J."/>
            <person name="Ruiz-Duenas F.J."/>
            <person name="Barrasa J.M."/>
            <person name="Sanchez-Garcia M."/>
            <person name="Camarero S."/>
            <person name="Miyauchi S."/>
            <person name="Serrano A."/>
            <person name="Linde D."/>
            <person name="Babiker R."/>
            <person name="Drula E."/>
            <person name="Ayuso-Fernandez I."/>
            <person name="Pacheco R."/>
            <person name="Padilla G."/>
            <person name="Ferreira P."/>
            <person name="Barriuso J."/>
            <person name="Kellner H."/>
            <person name="Castanera R."/>
            <person name="Alfaro M."/>
            <person name="Ramirez L."/>
            <person name="Pisabarro A.G."/>
            <person name="Kuo A."/>
            <person name="Tritt A."/>
            <person name="Lipzen A."/>
            <person name="He G."/>
            <person name="Yan M."/>
            <person name="Ng V."/>
            <person name="Cullen D."/>
            <person name="Martin F."/>
            <person name="Rosso M.-N."/>
            <person name="Henrissat B."/>
            <person name="Hibbett D."/>
            <person name="Martinez A.T."/>
            <person name="Grigoriev I.V."/>
        </authorList>
    </citation>
    <scope>NUCLEOTIDE SEQUENCE</scope>
    <source>
        <strain evidence="1">AH 40177</strain>
    </source>
</reference>
<dbReference type="Proteomes" id="UP000772434">
    <property type="component" value="Unassembled WGS sequence"/>
</dbReference>
<evidence type="ECO:0000313" key="2">
    <source>
        <dbReference type="Proteomes" id="UP000772434"/>
    </source>
</evidence>
<dbReference type="AlphaFoldDB" id="A0A9P5PBY2"/>